<dbReference type="AlphaFoldDB" id="A0A0U3QU46"/>
<feature type="region of interest" description="Disordered" evidence="2">
    <location>
        <begin position="236"/>
        <end position="268"/>
    </location>
</feature>
<feature type="region of interest" description="Disordered" evidence="2">
    <location>
        <begin position="188"/>
        <end position="218"/>
    </location>
</feature>
<dbReference type="EMBL" id="CP013747">
    <property type="protein sequence ID" value="ALV40396.1"/>
    <property type="molecule type" value="Genomic_DNA"/>
</dbReference>
<dbReference type="RefSeq" id="WP_058929575.1">
    <property type="nucleotide sequence ID" value="NZ_CP013747.1"/>
</dbReference>
<evidence type="ECO:0000256" key="2">
    <source>
        <dbReference type="SAM" id="MobiDB-lite"/>
    </source>
</evidence>
<sequence>MATATYTAGTWLGVVRANTVVLLGPGTPPALVQSLWELLEDAPEVHEVLHAVTSSFGVSLAKIPSFGIVDSGDALRIFLRGNLDLTVQLPGGPVELNGRDVTTWTERRLDTPEWYRLTVAGNGQPGDGQAGNVLPLSEGVVLLESLTVSLTGIPVDEVAAPAATPAEVEAPTAVGGVVLVADAEPVTETVAEPDSEPAPETAPEGAAESGREAVREYDREVSAETVMGLMDDDANFAAGATEPEPDMEPAPERTAHPDQVPAHEMTGSYDHLWERTVVRSIEDAAVRDEPEEDHAVPAAHVGASPAPVDAAEANAPGQPEAAASLAPAHPAHEPARPPATPPAAAAAARTIGGLIDSVPWRTGGSTPAAQAAPSSNLPALILPPSNLSPLNQPLLNQPPADVRAEVHAGQPAADPDAFDGDHDGHTIMKSDLAGMAAHPAPVPEPDSAAGPLVLARVCDRGHANPPTQAQCAACGSPLPADAVQVARPRLGRMRVSTGALVDLDQSLVIGRQPSVSRVQGGVMPRLVQVASPSGDISRSHVEVRLEGWHVMLCDLKATNGTVLVREGQPPRRLAQNEMAILLDGDIAELGDDVSLRFEEIL</sequence>
<organism evidence="4">
    <name type="scientific">Pseudarthrobacter sulfonivorans</name>
    <dbReference type="NCBI Taxonomy" id="121292"/>
    <lineage>
        <taxon>Bacteria</taxon>
        <taxon>Bacillati</taxon>
        <taxon>Actinomycetota</taxon>
        <taxon>Actinomycetes</taxon>
        <taxon>Micrococcales</taxon>
        <taxon>Micrococcaceae</taxon>
        <taxon>Pseudarthrobacter</taxon>
    </lineage>
</organism>
<proteinExistence type="predicted"/>
<name>A0A0U3QU46_9MICC</name>
<accession>A0A0U3QU46</accession>
<dbReference type="Proteomes" id="UP000065151">
    <property type="component" value="Chromosome"/>
</dbReference>
<dbReference type="InterPro" id="IPR008984">
    <property type="entry name" value="SMAD_FHA_dom_sf"/>
</dbReference>
<evidence type="ECO:0000313" key="4">
    <source>
        <dbReference type="EMBL" id="ALV40396.1"/>
    </source>
</evidence>
<keyword evidence="1" id="KW-0597">Phosphoprotein</keyword>
<evidence type="ECO:0000256" key="1">
    <source>
        <dbReference type="ARBA" id="ARBA00022553"/>
    </source>
</evidence>
<dbReference type="InterPro" id="IPR000253">
    <property type="entry name" value="FHA_dom"/>
</dbReference>
<dbReference type="Gene3D" id="2.60.200.20">
    <property type="match status" value="1"/>
</dbReference>
<dbReference type="CDD" id="cd00060">
    <property type="entry name" value="FHA"/>
    <property type="match status" value="1"/>
</dbReference>
<dbReference type="STRING" id="121292.AU252_03780"/>
<feature type="compositionally biased region" description="Low complexity" evidence="2">
    <location>
        <begin position="319"/>
        <end position="329"/>
    </location>
</feature>
<dbReference type="KEGG" id="psul:AU252_03780"/>
<dbReference type="Pfam" id="PF00498">
    <property type="entry name" value="FHA"/>
    <property type="match status" value="1"/>
</dbReference>
<dbReference type="PROSITE" id="PS50006">
    <property type="entry name" value="FHA_DOMAIN"/>
    <property type="match status" value="1"/>
</dbReference>
<feature type="domain" description="FHA" evidence="3">
    <location>
        <begin position="507"/>
        <end position="563"/>
    </location>
</feature>
<feature type="compositionally biased region" description="Low complexity" evidence="2">
    <location>
        <begin position="198"/>
        <end position="208"/>
    </location>
</feature>
<dbReference type="SUPFAM" id="SSF49879">
    <property type="entry name" value="SMAD/FHA domain"/>
    <property type="match status" value="1"/>
</dbReference>
<evidence type="ECO:0000259" key="3">
    <source>
        <dbReference type="PROSITE" id="PS50006"/>
    </source>
</evidence>
<gene>
    <name evidence="4" type="ORF">AU252_03780</name>
</gene>
<feature type="region of interest" description="Disordered" evidence="2">
    <location>
        <begin position="407"/>
        <end position="427"/>
    </location>
</feature>
<reference evidence="4 5" key="1">
    <citation type="submission" date="2015-12" db="EMBL/GenBank/DDBJ databases">
        <authorList>
            <person name="Shamseldin A."/>
            <person name="Moawad H."/>
            <person name="Abd El-Rahim W.M."/>
            <person name="Sadowsky M.J."/>
        </authorList>
    </citation>
    <scope>NUCLEOTIDE SEQUENCE [LARGE SCALE GENOMIC DNA]</scope>
    <source>
        <strain evidence="4 5">Ar51</strain>
    </source>
</reference>
<feature type="compositionally biased region" description="Basic and acidic residues" evidence="2">
    <location>
        <begin position="209"/>
        <end position="218"/>
    </location>
</feature>
<evidence type="ECO:0000313" key="5">
    <source>
        <dbReference type="Proteomes" id="UP000065151"/>
    </source>
</evidence>
<feature type="region of interest" description="Disordered" evidence="2">
    <location>
        <begin position="308"/>
        <end position="377"/>
    </location>
</feature>
<protein>
    <recommendedName>
        <fullName evidence="3">FHA domain-containing protein</fullName>
    </recommendedName>
</protein>